<dbReference type="AlphaFoldDB" id="A0A450TEL0"/>
<dbReference type="Pfam" id="PF01455">
    <property type="entry name" value="HupF_HypC"/>
    <property type="match status" value="1"/>
</dbReference>
<sequence>MCLSIPMQVETIEKHTARCVAGGVHRDVSLFVHVSEK</sequence>
<gene>
    <name evidence="2" type="ORF">BECKFW1821A_GA0114235_12082</name>
</gene>
<protein>
    <submittedName>
        <fullName evidence="2">HupF/HypC family protein</fullName>
    </submittedName>
</protein>
<name>A0A450TEL0_9GAMM</name>
<organism evidence="2">
    <name type="scientific">Candidatus Kentrum sp. FW</name>
    <dbReference type="NCBI Taxonomy" id="2126338"/>
    <lineage>
        <taxon>Bacteria</taxon>
        <taxon>Pseudomonadati</taxon>
        <taxon>Pseudomonadota</taxon>
        <taxon>Gammaproteobacteria</taxon>
        <taxon>Candidatus Kentrum</taxon>
    </lineage>
</organism>
<reference evidence="2" key="1">
    <citation type="submission" date="2019-02" db="EMBL/GenBank/DDBJ databases">
        <authorList>
            <person name="Gruber-Vodicka R. H."/>
            <person name="Seah K. B. B."/>
        </authorList>
    </citation>
    <scope>NUCLEOTIDE SEQUENCE</scope>
    <source>
        <strain evidence="2">BECK_BZ15</strain>
    </source>
</reference>
<accession>A0A450TEL0</accession>
<comment type="similarity">
    <text evidence="1">Belongs to the HupF/HypC family.</text>
</comment>
<dbReference type="SUPFAM" id="SSF159127">
    <property type="entry name" value="HupF/HypC-like"/>
    <property type="match status" value="1"/>
</dbReference>
<proteinExistence type="inferred from homology"/>
<dbReference type="EMBL" id="CAADEW010000208">
    <property type="protein sequence ID" value="VFJ65557.1"/>
    <property type="molecule type" value="Genomic_DNA"/>
</dbReference>
<dbReference type="InterPro" id="IPR001109">
    <property type="entry name" value="Hydrogenase_HupF/HypC"/>
</dbReference>
<evidence type="ECO:0000256" key="1">
    <source>
        <dbReference type="ARBA" id="ARBA00006018"/>
    </source>
</evidence>
<evidence type="ECO:0000313" key="2">
    <source>
        <dbReference type="EMBL" id="VFJ65557.1"/>
    </source>
</evidence>
<dbReference type="Gene3D" id="2.30.30.140">
    <property type="match status" value="1"/>
</dbReference>